<evidence type="ECO:0000256" key="7">
    <source>
        <dbReference type="ARBA" id="ARBA00023163"/>
    </source>
</evidence>
<dbReference type="InterPro" id="IPR055173">
    <property type="entry name" value="NrdR-like_N"/>
</dbReference>
<evidence type="ECO:0000313" key="10">
    <source>
        <dbReference type="EMBL" id="MBF5059926.1"/>
    </source>
</evidence>
<gene>
    <name evidence="8" type="primary">nrdR</name>
    <name evidence="10" type="ORF">NEPTK9_001449</name>
</gene>
<dbReference type="PANTHER" id="PTHR30455:SF2">
    <property type="entry name" value="TRANSCRIPTIONAL REPRESSOR NRDR"/>
    <property type="match status" value="1"/>
</dbReference>
<organism evidence="10 11">
    <name type="scientific">Candidatus Neptunichlamydia vexilliferae</name>
    <dbReference type="NCBI Taxonomy" id="1651774"/>
    <lineage>
        <taxon>Bacteria</taxon>
        <taxon>Pseudomonadati</taxon>
        <taxon>Chlamydiota</taxon>
        <taxon>Chlamydiia</taxon>
        <taxon>Parachlamydiales</taxon>
        <taxon>Simkaniaceae</taxon>
        <taxon>Candidatus Neptunichlamydia</taxon>
    </lineage>
</organism>
<feature type="zinc finger region" evidence="8">
    <location>
        <begin position="5"/>
        <end position="36"/>
    </location>
</feature>
<keyword evidence="8" id="KW-0479">Metal-binding</keyword>
<dbReference type="Pfam" id="PF03477">
    <property type="entry name" value="ATP-cone"/>
    <property type="match status" value="1"/>
</dbReference>
<evidence type="ECO:0000256" key="4">
    <source>
        <dbReference type="ARBA" id="ARBA00022840"/>
    </source>
</evidence>
<evidence type="ECO:0000256" key="2">
    <source>
        <dbReference type="ARBA" id="ARBA00022741"/>
    </source>
</evidence>
<dbReference type="HAMAP" id="MF_00440">
    <property type="entry name" value="NrdR"/>
    <property type="match status" value="1"/>
</dbReference>
<keyword evidence="5 8" id="KW-0805">Transcription regulation</keyword>
<dbReference type="NCBIfam" id="TIGR00244">
    <property type="entry name" value="transcriptional regulator NrdR"/>
    <property type="match status" value="1"/>
</dbReference>
<dbReference type="InterPro" id="IPR005144">
    <property type="entry name" value="ATP-cone_dom"/>
</dbReference>
<sequence>MPMKCPFCGHEESKVTDSRTASETNAIRRRRECLQCSKRFTTFETVDISLQVKKRDGSYEDFSLQKLIKGLDSASRHTRISHDQVRDLASAIASELMENQVREIDTTKLGALVMEKLRALDTVAYIRFACVYKRFKDVDEIMDAIHTIAPK</sequence>
<evidence type="ECO:0000259" key="9">
    <source>
        <dbReference type="PROSITE" id="PS51161"/>
    </source>
</evidence>
<keyword evidence="8" id="KW-0862">Zinc</keyword>
<evidence type="ECO:0000256" key="3">
    <source>
        <dbReference type="ARBA" id="ARBA00022771"/>
    </source>
</evidence>
<keyword evidence="6 8" id="KW-0238">DNA-binding</keyword>
<reference evidence="10 11" key="1">
    <citation type="submission" date="2020-01" db="EMBL/GenBank/DDBJ databases">
        <title>Draft genome sequence of Cand. Neptunochlamydia vexilliferae K9.</title>
        <authorList>
            <person name="Schulz F."/>
            <person name="Koestlbacher S."/>
            <person name="Wascher F."/>
            <person name="Pizzetti I."/>
            <person name="Horn M."/>
        </authorList>
    </citation>
    <scope>NUCLEOTIDE SEQUENCE [LARGE SCALE GENOMIC DNA]</scope>
    <source>
        <strain evidence="10 11">K9</strain>
    </source>
</reference>
<evidence type="ECO:0000256" key="8">
    <source>
        <dbReference type="HAMAP-Rule" id="MF_00440"/>
    </source>
</evidence>
<keyword evidence="1 8" id="KW-0678">Repressor</keyword>
<proteinExistence type="inferred from homology"/>
<dbReference type="PROSITE" id="PS51161">
    <property type="entry name" value="ATP_CONE"/>
    <property type="match status" value="1"/>
</dbReference>
<evidence type="ECO:0000256" key="5">
    <source>
        <dbReference type="ARBA" id="ARBA00023015"/>
    </source>
</evidence>
<comment type="caution">
    <text evidence="10">The sequence shown here is derived from an EMBL/GenBank/DDBJ whole genome shotgun (WGS) entry which is preliminary data.</text>
</comment>
<evidence type="ECO:0000256" key="1">
    <source>
        <dbReference type="ARBA" id="ARBA00022491"/>
    </source>
</evidence>
<feature type="domain" description="ATP-cone" evidence="9">
    <location>
        <begin position="50"/>
        <end position="140"/>
    </location>
</feature>
<keyword evidence="3 8" id="KW-0863">Zinc-finger</keyword>
<dbReference type="Proteomes" id="UP001194714">
    <property type="component" value="Unassembled WGS sequence"/>
</dbReference>
<comment type="similarity">
    <text evidence="8">Belongs to the NrdR family.</text>
</comment>
<dbReference type="PANTHER" id="PTHR30455">
    <property type="entry name" value="TRANSCRIPTIONAL REPRESSOR NRDR"/>
    <property type="match status" value="1"/>
</dbReference>
<evidence type="ECO:0000313" key="11">
    <source>
        <dbReference type="Proteomes" id="UP001194714"/>
    </source>
</evidence>
<evidence type="ECO:0000256" key="6">
    <source>
        <dbReference type="ARBA" id="ARBA00023125"/>
    </source>
</evidence>
<accession>A0ABS0B0P0</accession>
<comment type="function">
    <text evidence="8">Negatively regulates transcription of bacterial ribonucleotide reductase nrd genes and operons by binding to NrdR-boxes.</text>
</comment>
<keyword evidence="11" id="KW-1185">Reference proteome</keyword>
<name>A0ABS0B0P0_9BACT</name>
<protein>
    <recommendedName>
        <fullName evidence="8">Transcriptional repressor NrdR</fullName>
    </recommendedName>
</protein>
<keyword evidence="7 8" id="KW-0804">Transcription</keyword>
<keyword evidence="2 8" id="KW-0547">Nucleotide-binding</keyword>
<dbReference type="EMBL" id="JAAEJV010000052">
    <property type="protein sequence ID" value="MBF5059926.1"/>
    <property type="molecule type" value="Genomic_DNA"/>
</dbReference>
<dbReference type="Pfam" id="PF22811">
    <property type="entry name" value="Zn_ribbon_NrdR"/>
    <property type="match status" value="1"/>
</dbReference>
<keyword evidence="4 8" id="KW-0067">ATP-binding</keyword>
<comment type="cofactor">
    <cofactor evidence="8">
        <name>Zn(2+)</name>
        <dbReference type="ChEBI" id="CHEBI:29105"/>
    </cofactor>
    <text evidence="8">Binds 1 zinc ion.</text>
</comment>
<dbReference type="InterPro" id="IPR003796">
    <property type="entry name" value="RNR_NrdR-like"/>
</dbReference>